<dbReference type="EMBL" id="QLTT01000001">
    <property type="protein sequence ID" value="RAS69716.1"/>
    <property type="molecule type" value="Genomic_DNA"/>
</dbReference>
<gene>
    <name evidence="1" type="ORF">C8D87_10115</name>
</gene>
<protein>
    <submittedName>
        <fullName evidence="1">Uncharacterized protein DUF4034</fullName>
    </submittedName>
</protein>
<sequence length="322" mass="36075">MPSKLPDDVNLAFHDDELLHALHALAGGELTSALDFLAATRDQPYRRELALDTFAYAGSPILPKLLAAAENDPDNVHLLLLLGSAQAAAGWQARGSRRAEHTTDDQWAGLTDYTQQARRTLLRATELDPDDVAPWAALMAVALGAPLATREPAEIYNEVHKRVPDLVNATLRRLQSTTKKWYGSEEEMFAFARTRIADLPDGHPLLAMIAVAHIEKHLENYRAGGNKIKRLWRAVTYLSKQRDEVNAASDRLLAGADDHPHSQWGHQIFATYYLEADKEQDKDRLAQHMRRSGPTPMRWPWGYFGNHKEQFAKAYKTSGLAD</sequence>
<evidence type="ECO:0000313" key="1">
    <source>
        <dbReference type="EMBL" id="RAS69716.1"/>
    </source>
</evidence>
<comment type="caution">
    <text evidence="1">The sequence shown here is derived from an EMBL/GenBank/DDBJ whole genome shotgun (WGS) entry which is preliminary data.</text>
</comment>
<accession>A0ABX9EIE7</accession>
<dbReference type="Proteomes" id="UP000248714">
    <property type="component" value="Unassembled WGS sequence"/>
</dbReference>
<reference evidence="1 2" key="1">
    <citation type="submission" date="2018-06" db="EMBL/GenBank/DDBJ databases">
        <title>Genomic Encyclopedia of Type Strains, Phase IV (KMG-IV): sequencing the most valuable type-strain genomes for metagenomic binning, comparative biology and taxonomic classification.</title>
        <authorList>
            <person name="Goeker M."/>
        </authorList>
    </citation>
    <scope>NUCLEOTIDE SEQUENCE [LARGE SCALE GENOMIC DNA]</scope>
    <source>
        <strain evidence="1 2">DSM 45479</strain>
    </source>
</reference>
<evidence type="ECO:0000313" key="2">
    <source>
        <dbReference type="Proteomes" id="UP000248714"/>
    </source>
</evidence>
<organism evidence="1 2">
    <name type="scientific">Lentzea atacamensis</name>
    <dbReference type="NCBI Taxonomy" id="531938"/>
    <lineage>
        <taxon>Bacteria</taxon>
        <taxon>Bacillati</taxon>
        <taxon>Actinomycetota</taxon>
        <taxon>Actinomycetes</taxon>
        <taxon>Pseudonocardiales</taxon>
        <taxon>Pseudonocardiaceae</taxon>
        <taxon>Lentzea</taxon>
    </lineage>
</organism>
<dbReference type="RefSeq" id="WP_112225009.1">
    <property type="nucleotide sequence ID" value="NZ_QLTT01000001.1"/>
</dbReference>
<keyword evidence="2" id="KW-1185">Reference proteome</keyword>
<name>A0ABX9EIE7_9PSEU</name>
<proteinExistence type="predicted"/>